<reference evidence="11 12" key="1">
    <citation type="submission" date="2018-01" db="EMBL/GenBank/DDBJ databases">
        <title>Halomonas endophytica sp. nov., isolated from storage liquid in the stems of Populus euphratica.</title>
        <authorList>
            <person name="Chen C."/>
        </authorList>
    </citation>
    <scope>NUCLEOTIDE SEQUENCE [LARGE SCALE GENOMIC DNA]</scope>
    <source>
        <strain evidence="11 12">MC28</strain>
    </source>
</reference>
<feature type="transmembrane region" description="Helical" evidence="9">
    <location>
        <begin position="62"/>
        <end position="80"/>
    </location>
</feature>
<dbReference type="RefSeq" id="WP_102652605.1">
    <property type="nucleotide sequence ID" value="NZ_PNRF01000012.1"/>
</dbReference>
<evidence type="ECO:0000256" key="7">
    <source>
        <dbReference type="ARBA" id="ARBA00023136"/>
    </source>
</evidence>
<evidence type="ECO:0000256" key="2">
    <source>
        <dbReference type="ARBA" id="ARBA00022448"/>
    </source>
</evidence>
<evidence type="ECO:0000313" key="12">
    <source>
        <dbReference type="Proteomes" id="UP000235803"/>
    </source>
</evidence>
<evidence type="ECO:0000256" key="3">
    <source>
        <dbReference type="ARBA" id="ARBA00022475"/>
    </source>
</evidence>
<dbReference type="InterPro" id="IPR007387">
    <property type="entry name" value="TRAP_DctQ"/>
</dbReference>
<evidence type="ECO:0000256" key="1">
    <source>
        <dbReference type="ARBA" id="ARBA00004429"/>
    </source>
</evidence>
<feature type="transmembrane region" description="Helical" evidence="9">
    <location>
        <begin position="26"/>
        <end position="50"/>
    </location>
</feature>
<evidence type="ECO:0000256" key="4">
    <source>
        <dbReference type="ARBA" id="ARBA00022519"/>
    </source>
</evidence>
<evidence type="ECO:0000256" key="5">
    <source>
        <dbReference type="ARBA" id="ARBA00022692"/>
    </source>
</evidence>
<feature type="domain" description="Tripartite ATP-independent periplasmic transporters DctQ component" evidence="10">
    <location>
        <begin position="38"/>
        <end position="165"/>
    </location>
</feature>
<keyword evidence="12" id="KW-1185">Reference proteome</keyword>
<evidence type="ECO:0000256" key="6">
    <source>
        <dbReference type="ARBA" id="ARBA00022989"/>
    </source>
</evidence>
<dbReference type="InterPro" id="IPR055348">
    <property type="entry name" value="DctQ"/>
</dbReference>
<keyword evidence="7 9" id="KW-0472">Membrane</keyword>
<comment type="function">
    <text evidence="9">Part of the tripartite ATP-independent periplasmic (TRAP) transport system.</text>
</comment>
<dbReference type="Pfam" id="PF04290">
    <property type="entry name" value="DctQ"/>
    <property type="match status" value="1"/>
</dbReference>
<dbReference type="GO" id="GO:0022857">
    <property type="term" value="F:transmembrane transporter activity"/>
    <property type="evidence" value="ECO:0007669"/>
    <property type="project" value="UniProtKB-UniRule"/>
</dbReference>
<sequence length="183" mass="20247">MPTTNTTPHHPLLGKLLTFGKYLDAVVIKLCAVLAGVMVLIVWFGILSRYGLELGATWTEVLARYVMIWAALLAIPAGVFRREHIGFVMLFSLLSPGKQRLLRLLLDLIGLGFFLYLTWYGVHMSIQGSSQFATIFGMTMLIPFASVPVSAGLAAFQTVVVMLRDYLHPPEVAAIELPEENIQ</sequence>
<dbReference type="AlphaFoldDB" id="A0A2N7U8F4"/>
<comment type="subunit">
    <text evidence="9">The complex comprises the extracytoplasmic solute receptor protein and the two transmembrane proteins.</text>
</comment>
<dbReference type="OrthoDB" id="2085311at2"/>
<accession>A0A2N7U8F4</accession>
<comment type="subcellular location">
    <subcellularLocation>
        <location evidence="1 9">Cell inner membrane</location>
        <topology evidence="1 9">Multi-pass membrane protein</topology>
    </subcellularLocation>
</comment>
<evidence type="ECO:0000256" key="8">
    <source>
        <dbReference type="ARBA" id="ARBA00038436"/>
    </source>
</evidence>
<organism evidence="11 12">
    <name type="scientific">Billgrantia endophytica</name>
    <dbReference type="NCBI Taxonomy" id="2033802"/>
    <lineage>
        <taxon>Bacteria</taxon>
        <taxon>Pseudomonadati</taxon>
        <taxon>Pseudomonadota</taxon>
        <taxon>Gammaproteobacteria</taxon>
        <taxon>Oceanospirillales</taxon>
        <taxon>Halomonadaceae</taxon>
        <taxon>Billgrantia</taxon>
    </lineage>
</organism>
<evidence type="ECO:0000313" key="11">
    <source>
        <dbReference type="EMBL" id="PMR76702.1"/>
    </source>
</evidence>
<keyword evidence="2 9" id="KW-0813">Transport</keyword>
<comment type="similarity">
    <text evidence="8 9">Belongs to the TRAP transporter small permease family.</text>
</comment>
<feature type="transmembrane region" description="Helical" evidence="9">
    <location>
        <begin position="101"/>
        <end position="120"/>
    </location>
</feature>
<keyword evidence="6 9" id="KW-1133">Transmembrane helix</keyword>
<keyword evidence="3" id="KW-1003">Cell membrane</keyword>
<keyword evidence="5 9" id="KW-0812">Transmembrane</keyword>
<dbReference type="PANTHER" id="PTHR35011">
    <property type="entry name" value="2,3-DIKETO-L-GULONATE TRAP TRANSPORTER SMALL PERMEASE PROTEIN YIAM"/>
    <property type="match status" value="1"/>
</dbReference>
<evidence type="ECO:0000256" key="9">
    <source>
        <dbReference type="RuleBase" id="RU369079"/>
    </source>
</evidence>
<evidence type="ECO:0000259" key="10">
    <source>
        <dbReference type="Pfam" id="PF04290"/>
    </source>
</evidence>
<comment type="caution">
    <text evidence="11">The sequence shown here is derived from an EMBL/GenBank/DDBJ whole genome shotgun (WGS) entry which is preliminary data.</text>
</comment>
<dbReference type="EMBL" id="PNRF01000012">
    <property type="protein sequence ID" value="PMR76702.1"/>
    <property type="molecule type" value="Genomic_DNA"/>
</dbReference>
<dbReference type="Proteomes" id="UP000235803">
    <property type="component" value="Unassembled WGS sequence"/>
</dbReference>
<feature type="transmembrane region" description="Helical" evidence="9">
    <location>
        <begin position="132"/>
        <end position="156"/>
    </location>
</feature>
<dbReference type="GO" id="GO:0005886">
    <property type="term" value="C:plasma membrane"/>
    <property type="evidence" value="ECO:0007669"/>
    <property type="project" value="UniProtKB-SubCell"/>
</dbReference>
<proteinExistence type="inferred from homology"/>
<gene>
    <name evidence="11" type="ORF">C1H69_05150</name>
</gene>
<name>A0A2N7U8F4_9GAMM</name>
<dbReference type="PANTHER" id="PTHR35011:SF2">
    <property type="entry name" value="2,3-DIKETO-L-GULONATE TRAP TRANSPORTER SMALL PERMEASE PROTEIN YIAM"/>
    <property type="match status" value="1"/>
</dbReference>
<dbReference type="GO" id="GO:0015740">
    <property type="term" value="P:C4-dicarboxylate transport"/>
    <property type="evidence" value="ECO:0007669"/>
    <property type="project" value="TreeGrafter"/>
</dbReference>
<protein>
    <recommendedName>
        <fullName evidence="9">TRAP transporter small permease protein</fullName>
    </recommendedName>
</protein>
<keyword evidence="4 9" id="KW-0997">Cell inner membrane</keyword>